<evidence type="ECO:0000313" key="2">
    <source>
        <dbReference type="Proteomes" id="UP000184290"/>
    </source>
</evidence>
<protein>
    <recommendedName>
        <fullName evidence="3">DUF1902 domain-containing protein</fullName>
    </recommendedName>
</protein>
<gene>
    <name evidence="1" type="ORF">SAMN02745911_1305</name>
</gene>
<accession>A0ABY1ICQ9</accession>
<dbReference type="Proteomes" id="UP000184290">
    <property type="component" value="Unassembled WGS sequence"/>
</dbReference>
<dbReference type="EMBL" id="FQZC01000002">
    <property type="protein sequence ID" value="SHI98024.1"/>
    <property type="molecule type" value="Genomic_DNA"/>
</dbReference>
<comment type="caution">
    <text evidence="1">The sequence shown here is derived from an EMBL/GenBank/DDBJ whole genome shotgun (WGS) entry which is preliminary data.</text>
</comment>
<reference evidence="1 2" key="1">
    <citation type="submission" date="2016-11" db="EMBL/GenBank/DDBJ databases">
        <authorList>
            <person name="Varghese N."/>
            <person name="Submissions S."/>
        </authorList>
    </citation>
    <scope>NUCLEOTIDE SEQUENCE [LARGE SCALE GENOMIC DNA]</scope>
    <source>
        <strain evidence="1 2">DSM 21988</strain>
    </source>
</reference>
<evidence type="ECO:0000313" key="1">
    <source>
        <dbReference type="EMBL" id="SHI98024.1"/>
    </source>
</evidence>
<sequence>MTRPTLEIFTEDAGLYAVARDAGETLGVIGPMDDRDALMNAAIERWRNVDHIDLPDCRTPAFGEREWIGVF</sequence>
<keyword evidence="2" id="KW-1185">Reference proteome</keyword>
<evidence type="ECO:0008006" key="3">
    <source>
        <dbReference type="Google" id="ProtNLM"/>
    </source>
</evidence>
<dbReference type="RefSeq" id="WP_060605889.1">
    <property type="nucleotide sequence ID" value="NZ_FQZC01000002.1"/>
</dbReference>
<organism evidence="1 2">
    <name type="scientific">Aureimonas altamirensis DSM 21988</name>
    <dbReference type="NCBI Taxonomy" id="1121026"/>
    <lineage>
        <taxon>Bacteria</taxon>
        <taxon>Pseudomonadati</taxon>
        <taxon>Pseudomonadota</taxon>
        <taxon>Alphaproteobacteria</taxon>
        <taxon>Hyphomicrobiales</taxon>
        <taxon>Aurantimonadaceae</taxon>
        <taxon>Aureimonas</taxon>
    </lineage>
</organism>
<proteinExistence type="predicted"/>
<name>A0ABY1ICQ9_9HYPH</name>